<dbReference type="FunCoup" id="A0A151ZEE8">
    <property type="interactions" value="154"/>
</dbReference>
<name>A0A151ZEE8_TIELA</name>
<keyword evidence="1" id="KW-0378">Hydrolase</keyword>
<dbReference type="PIRSF" id="PIRSF000915">
    <property type="entry name" value="PGP-type_phosphatase"/>
    <property type="match status" value="1"/>
</dbReference>
<proteinExistence type="predicted"/>
<feature type="binding site" evidence="3">
    <location>
        <position position="228"/>
    </location>
    <ligand>
        <name>substrate</name>
    </ligand>
</feature>
<dbReference type="InParanoid" id="A0A151ZEE8"/>
<keyword evidence="4" id="KW-0479">Metal-binding</keyword>
<dbReference type="NCBIfam" id="TIGR01452">
    <property type="entry name" value="PGP_euk"/>
    <property type="match status" value="1"/>
</dbReference>
<evidence type="ECO:0000256" key="1">
    <source>
        <dbReference type="ARBA" id="ARBA00022801"/>
    </source>
</evidence>
<dbReference type="Gene3D" id="3.40.50.1000">
    <property type="entry name" value="HAD superfamily/HAD-like"/>
    <property type="match status" value="2"/>
</dbReference>
<dbReference type="PANTHER" id="PTHR19288:SF46">
    <property type="entry name" value="HALOACID DEHALOGENASE-LIKE HYDROLASE DOMAIN-CONTAINING PROTEIN 2"/>
    <property type="match status" value="1"/>
</dbReference>
<dbReference type="Pfam" id="PF13242">
    <property type="entry name" value="Hydrolase_like"/>
    <property type="match status" value="1"/>
</dbReference>
<reference evidence="5 6" key="1">
    <citation type="submission" date="2015-12" db="EMBL/GenBank/DDBJ databases">
        <title>Dictyostelia acquired genes for synthesis and detection of signals that induce cell-type specialization by lateral gene transfer from prokaryotes.</title>
        <authorList>
            <person name="Gloeckner G."/>
            <person name="Schaap P."/>
        </authorList>
    </citation>
    <scope>NUCLEOTIDE SEQUENCE [LARGE SCALE GENOMIC DNA]</scope>
    <source>
        <strain evidence="5 6">TK</strain>
    </source>
</reference>
<dbReference type="PANTHER" id="PTHR19288">
    <property type="entry name" value="4-NITROPHENYLPHOSPHATASE-RELATED"/>
    <property type="match status" value="1"/>
</dbReference>
<feature type="binding site" evidence="4">
    <location>
        <position position="253"/>
    </location>
    <ligand>
        <name>Mg(2+)</name>
        <dbReference type="ChEBI" id="CHEBI:18420"/>
    </ligand>
</feature>
<evidence type="ECO:0000256" key="2">
    <source>
        <dbReference type="PIRSR" id="PIRSR000915-1"/>
    </source>
</evidence>
<dbReference type="GO" id="GO:0005737">
    <property type="term" value="C:cytoplasm"/>
    <property type="evidence" value="ECO:0007669"/>
    <property type="project" value="TreeGrafter"/>
</dbReference>
<dbReference type="AlphaFoldDB" id="A0A151ZEE8"/>
<dbReference type="GO" id="GO:0046872">
    <property type="term" value="F:metal ion binding"/>
    <property type="evidence" value="ECO:0007669"/>
    <property type="project" value="UniProtKB-KW"/>
</dbReference>
<dbReference type="InterPro" id="IPR006357">
    <property type="entry name" value="HAD-SF_hydro_IIA"/>
</dbReference>
<dbReference type="Pfam" id="PF13344">
    <property type="entry name" value="Hydrolase_6"/>
    <property type="match status" value="1"/>
</dbReference>
<dbReference type="InterPro" id="IPR023214">
    <property type="entry name" value="HAD_sf"/>
</dbReference>
<evidence type="ECO:0000256" key="4">
    <source>
        <dbReference type="PIRSR" id="PIRSR000915-3"/>
    </source>
</evidence>
<feature type="active site" description="Nucleophile" evidence="2">
    <location>
        <position position="31"/>
    </location>
</feature>
<evidence type="ECO:0000256" key="3">
    <source>
        <dbReference type="PIRSR" id="PIRSR000915-2"/>
    </source>
</evidence>
<dbReference type="InterPro" id="IPR006349">
    <property type="entry name" value="PGP_euk"/>
</dbReference>
<feature type="binding site" evidence="4">
    <location>
        <position position="33"/>
    </location>
    <ligand>
        <name>Mg(2+)</name>
        <dbReference type="ChEBI" id="CHEBI:18420"/>
    </ligand>
</feature>
<dbReference type="OMA" id="PPMHRET"/>
<keyword evidence="6" id="KW-1185">Reference proteome</keyword>
<sequence>MISNKNTATSLDLNIGLRDDVIKSIKTFIFDADGVLFNTTKPVEGAAETLKSLRALGKNIRFVTNNSTKTRQQFLDKLVGMGFECYIDEVYGSSYGAGYYLKSIKYDKKVFIIGEQGLEKELLSQDIKIVKYEDTVNFTAIKPGIENVEHIEIDNEIGAVVMGMDTAISYQKLVYGHKVLVENKDTMFIATNTDATYPVKNNKTLIGSGSLLAILINSTGRQPVVIGKPEPLLLDLIIERDQLKREETCMIGDRLDTDILFGIRGNIKTMLVYTGIEKEQSILDRKKNAESDSNLYLPNYTISSIGNLFQK</sequence>
<protein>
    <submittedName>
        <fullName evidence="5">Putative 4-nitrophenylphosphatase</fullName>
    </submittedName>
</protein>
<dbReference type="EMBL" id="LODT01000031">
    <property type="protein sequence ID" value="KYQ92264.1"/>
    <property type="molecule type" value="Genomic_DNA"/>
</dbReference>
<gene>
    <name evidence="5" type="ORF">DLAC_07112</name>
</gene>
<evidence type="ECO:0000313" key="6">
    <source>
        <dbReference type="Proteomes" id="UP000076078"/>
    </source>
</evidence>
<dbReference type="InterPro" id="IPR036412">
    <property type="entry name" value="HAD-like_sf"/>
</dbReference>
<comment type="caution">
    <text evidence="5">The sequence shown here is derived from an EMBL/GenBank/DDBJ whole genome shotgun (WGS) entry which is preliminary data.</text>
</comment>
<organism evidence="5 6">
    <name type="scientific">Tieghemostelium lacteum</name>
    <name type="common">Slime mold</name>
    <name type="synonym">Dictyostelium lacteum</name>
    <dbReference type="NCBI Taxonomy" id="361077"/>
    <lineage>
        <taxon>Eukaryota</taxon>
        <taxon>Amoebozoa</taxon>
        <taxon>Evosea</taxon>
        <taxon>Eumycetozoa</taxon>
        <taxon>Dictyostelia</taxon>
        <taxon>Dictyosteliales</taxon>
        <taxon>Raperosteliaceae</taxon>
        <taxon>Tieghemostelium</taxon>
    </lineage>
</organism>
<feature type="active site" description="Proton donor" evidence="2">
    <location>
        <position position="33"/>
    </location>
</feature>
<feature type="binding site" evidence="4">
    <location>
        <position position="31"/>
    </location>
    <ligand>
        <name>Mg(2+)</name>
        <dbReference type="ChEBI" id="CHEBI:18420"/>
    </ligand>
</feature>
<keyword evidence="4" id="KW-0460">Magnesium</keyword>
<dbReference type="NCBIfam" id="TIGR01460">
    <property type="entry name" value="HAD-SF-IIA"/>
    <property type="match status" value="1"/>
</dbReference>
<comment type="cofactor">
    <cofactor evidence="4">
        <name>Mg(2+)</name>
        <dbReference type="ChEBI" id="CHEBI:18420"/>
    </cofactor>
    <text evidence="4">Divalent metal ions. Mg(2+) is the most effective.</text>
</comment>
<dbReference type="GO" id="GO:0016791">
    <property type="term" value="F:phosphatase activity"/>
    <property type="evidence" value="ECO:0007669"/>
    <property type="project" value="InterPro"/>
</dbReference>
<dbReference type="STRING" id="361077.A0A151ZEE8"/>
<accession>A0A151ZEE8</accession>
<dbReference type="OrthoDB" id="413953at2759"/>
<evidence type="ECO:0000313" key="5">
    <source>
        <dbReference type="EMBL" id="KYQ92264.1"/>
    </source>
</evidence>
<dbReference type="SUPFAM" id="SSF56784">
    <property type="entry name" value="HAD-like"/>
    <property type="match status" value="1"/>
</dbReference>
<dbReference type="Proteomes" id="UP000076078">
    <property type="component" value="Unassembled WGS sequence"/>
</dbReference>